<evidence type="ECO:0000313" key="3">
    <source>
        <dbReference type="EMBL" id="CAE2195907.1"/>
    </source>
</evidence>
<proteinExistence type="predicted"/>
<name>A0A6T7WN11_9EUKA</name>
<feature type="region of interest" description="Disordered" evidence="1">
    <location>
        <begin position="27"/>
        <end position="85"/>
    </location>
</feature>
<feature type="compositionally biased region" description="Low complexity" evidence="1">
    <location>
        <begin position="75"/>
        <end position="85"/>
    </location>
</feature>
<organism evidence="2">
    <name type="scientific">Prymnesium polylepis</name>
    <dbReference type="NCBI Taxonomy" id="72548"/>
    <lineage>
        <taxon>Eukaryota</taxon>
        <taxon>Haptista</taxon>
        <taxon>Haptophyta</taxon>
        <taxon>Prymnesiophyceae</taxon>
        <taxon>Prymnesiales</taxon>
        <taxon>Prymnesiaceae</taxon>
        <taxon>Prymnesium</taxon>
    </lineage>
</organism>
<protein>
    <submittedName>
        <fullName evidence="2">Uncharacterized protein</fullName>
    </submittedName>
</protein>
<gene>
    <name evidence="2" type="ORF">CPOL0286_LOCUS1259</name>
    <name evidence="3" type="ORF">CPOL0286_LOCUS1261</name>
</gene>
<dbReference type="EMBL" id="HBKO01002494">
    <property type="protein sequence ID" value="CAE2195905.1"/>
    <property type="molecule type" value="Transcribed_RNA"/>
</dbReference>
<dbReference type="AlphaFoldDB" id="A0A6T7WN11"/>
<sequence>MQTCGQGTVVGTEDDHKRTRMRANVLLAGSPDPHGHQPQAPAKEHATSGQTRRLVSLPRSRMARTDAATSTSRSGTVEVTGSGAAAAETAATTPMMTVLMPNSMDGATPSLVSSLSPFRKVLRARFRGRYRSTGSAGLYTRVYRAHSGEMQRPNCHDRAVDGNRVTWLFQQS</sequence>
<evidence type="ECO:0000313" key="2">
    <source>
        <dbReference type="EMBL" id="CAE2195905.1"/>
    </source>
</evidence>
<accession>A0A6T7WN11</accession>
<dbReference type="EMBL" id="HBKO01002496">
    <property type="protein sequence ID" value="CAE2195907.1"/>
    <property type="molecule type" value="Transcribed_RNA"/>
</dbReference>
<reference evidence="2" key="1">
    <citation type="submission" date="2021-01" db="EMBL/GenBank/DDBJ databases">
        <authorList>
            <person name="Corre E."/>
            <person name="Pelletier E."/>
            <person name="Niang G."/>
            <person name="Scheremetjew M."/>
            <person name="Finn R."/>
            <person name="Kale V."/>
            <person name="Holt S."/>
            <person name="Cochrane G."/>
            <person name="Meng A."/>
            <person name="Brown T."/>
            <person name="Cohen L."/>
        </authorList>
    </citation>
    <scope>NUCLEOTIDE SEQUENCE</scope>
    <source>
        <strain evidence="2">UIO037</strain>
    </source>
</reference>
<evidence type="ECO:0000256" key="1">
    <source>
        <dbReference type="SAM" id="MobiDB-lite"/>
    </source>
</evidence>